<dbReference type="AlphaFoldDB" id="A0A834M6Y5"/>
<organism evidence="2 3">
    <name type="scientific">Rhynchophorus ferrugineus</name>
    <name type="common">Red palm weevil</name>
    <name type="synonym">Curculio ferrugineus</name>
    <dbReference type="NCBI Taxonomy" id="354439"/>
    <lineage>
        <taxon>Eukaryota</taxon>
        <taxon>Metazoa</taxon>
        <taxon>Ecdysozoa</taxon>
        <taxon>Arthropoda</taxon>
        <taxon>Hexapoda</taxon>
        <taxon>Insecta</taxon>
        <taxon>Pterygota</taxon>
        <taxon>Neoptera</taxon>
        <taxon>Endopterygota</taxon>
        <taxon>Coleoptera</taxon>
        <taxon>Polyphaga</taxon>
        <taxon>Cucujiformia</taxon>
        <taxon>Curculionidae</taxon>
        <taxon>Dryophthorinae</taxon>
        <taxon>Rhynchophorus</taxon>
    </lineage>
</organism>
<protein>
    <submittedName>
        <fullName evidence="2">Uncharacterized protein</fullName>
    </submittedName>
</protein>
<feature type="compositionally biased region" description="Basic and acidic residues" evidence="1">
    <location>
        <begin position="23"/>
        <end position="59"/>
    </location>
</feature>
<feature type="compositionally biased region" description="Low complexity" evidence="1">
    <location>
        <begin position="1"/>
        <end position="13"/>
    </location>
</feature>
<dbReference type="EMBL" id="JAACXV010014447">
    <property type="protein sequence ID" value="KAF7267239.1"/>
    <property type="molecule type" value="Genomic_DNA"/>
</dbReference>
<name>A0A834M6Y5_RHYFE</name>
<feature type="region of interest" description="Disordered" evidence="1">
    <location>
        <begin position="137"/>
        <end position="170"/>
    </location>
</feature>
<reference evidence="2" key="1">
    <citation type="submission" date="2020-08" db="EMBL/GenBank/DDBJ databases">
        <title>Genome sequencing and assembly of the red palm weevil Rhynchophorus ferrugineus.</title>
        <authorList>
            <person name="Dias G.B."/>
            <person name="Bergman C.M."/>
            <person name="Manee M."/>
        </authorList>
    </citation>
    <scope>NUCLEOTIDE SEQUENCE</scope>
    <source>
        <strain evidence="2">AA-2017</strain>
        <tissue evidence="2">Whole larva</tissue>
    </source>
</reference>
<comment type="caution">
    <text evidence="2">The sequence shown here is derived from an EMBL/GenBank/DDBJ whole genome shotgun (WGS) entry which is preliminary data.</text>
</comment>
<accession>A0A834M6Y5</accession>
<proteinExistence type="predicted"/>
<dbReference type="Proteomes" id="UP000625711">
    <property type="component" value="Unassembled WGS sequence"/>
</dbReference>
<evidence type="ECO:0000256" key="1">
    <source>
        <dbReference type="SAM" id="MobiDB-lite"/>
    </source>
</evidence>
<feature type="compositionally biased region" description="Acidic residues" evidence="1">
    <location>
        <begin position="138"/>
        <end position="149"/>
    </location>
</feature>
<evidence type="ECO:0000313" key="3">
    <source>
        <dbReference type="Proteomes" id="UP000625711"/>
    </source>
</evidence>
<evidence type="ECO:0000313" key="2">
    <source>
        <dbReference type="EMBL" id="KAF7267239.1"/>
    </source>
</evidence>
<keyword evidence="3" id="KW-1185">Reference proteome</keyword>
<feature type="region of interest" description="Disordered" evidence="1">
    <location>
        <begin position="1"/>
        <end position="108"/>
    </location>
</feature>
<sequence length="227" mass="25724">MTRTMTTTTTTITGKRRRARLTGKAEDRAAGKRNERTGDENKSQARRAVDERPEKRELPGRCAPDPFPAGRTGPFSADVAETTTSRSTADPIRIGRNSGEGQRNTTKHREYKMEGKFELTNFSLEFGKGRRLRQRIVEEDDDDDDDDDESQSRKKKSNAARKKRRDILQRHRGRLLRKRAGIGLTIGVWNVGKWSNGMSAPRTARPVRNLSKDNSKMKTKALVMVIV</sequence>
<gene>
    <name evidence="2" type="ORF">GWI33_019521</name>
</gene>
<feature type="compositionally biased region" description="Basic residues" evidence="1">
    <location>
        <begin position="153"/>
        <end position="170"/>
    </location>
</feature>